<keyword evidence="4 8" id="KW-0808">Transferase</keyword>
<evidence type="ECO:0000256" key="4">
    <source>
        <dbReference type="ARBA" id="ARBA00022679"/>
    </source>
</evidence>
<dbReference type="Gene3D" id="3.40.50.150">
    <property type="entry name" value="Vaccinia Virus protein VP39"/>
    <property type="match status" value="1"/>
</dbReference>
<dbReference type="Pfam" id="PF00145">
    <property type="entry name" value="DNA_methylase"/>
    <property type="match status" value="1"/>
</dbReference>
<evidence type="ECO:0000256" key="2">
    <source>
        <dbReference type="ARBA" id="ARBA00022603"/>
    </source>
</evidence>
<dbReference type="PANTHER" id="PTHR23068">
    <property type="entry name" value="DNA CYTOSINE-5- -METHYLTRANSFERASE 3-RELATED"/>
    <property type="match status" value="1"/>
</dbReference>
<dbReference type="InterPro" id="IPR029063">
    <property type="entry name" value="SAM-dependent_MTases_sf"/>
</dbReference>
<protein>
    <recommendedName>
        <fullName evidence="1">DNA (cytosine-5-)-methyltransferase</fullName>
        <ecNumber evidence="1">2.1.1.37</ecNumber>
    </recommendedName>
</protein>
<dbReference type="PROSITE" id="PS00094">
    <property type="entry name" value="C5_MTASE_1"/>
    <property type="match status" value="1"/>
</dbReference>
<dbReference type="PROSITE" id="PS51679">
    <property type="entry name" value="SAM_MT_C5"/>
    <property type="match status" value="1"/>
</dbReference>
<dbReference type="EC" id="2.1.1.37" evidence="1"/>
<comment type="similarity">
    <text evidence="8">Belongs to the class I-like SAM-binding methyltransferase superfamily. C5-methyltransferase family.</text>
</comment>
<dbReference type="GO" id="GO:0003886">
    <property type="term" value="F:DNA (cytosine-5-)-methyltransferase activity"/>
    <property type="evidence" value="ECO:0007669"/>
    <property type="project" value="UniProtKB-EC"/>
</dbReference>
<sequence>MNVLSLCDGIACGRIALERMGYTVERYYASEINAPSIKVALNNYPDIVELGDIKNWKEWDIQWKDIDLLIGGTPCQDFSQLGKEKLNFDGERSGLFFEYVNILNHIRQFNPNIKFLLENVKMKSDWADLISSHLGVDYVYINSSDFSAQMRARYYWCNWEIPAWKDKGILFKDIITDGYVEKDKSWCMLESWNRFAKNPESLLRRYKKSLTPLIFNSPDCNPEKGFRTPNITEAERLQTVPEGYTKSVQPHIGMGLLGNGWTVDVISHIFKGIK</sequence>
<dbReference type="PANTHER" id="PTHR23068:SF25">
    <property type="entry name" value="DNA (CYTOSINE-5)-METHYLTRANSFERASE DRM2"/>
    <property type="match status" value="1"/>
</dbReference>
<keyword evidence="7" id="KW-1258">Restriction-modification system evasion by virus</keyword>
<keyword evidence="6" id="KW-0899">Viral immunoevasion</keyword>
<evidence type="ECO:0000256" key="7">
    <source>
        <dbReference type="ARBA" id="ARBA00033479"/>
    </source>
</evidence>
<dbReference type="SUPFAM" id="SSF53335">
    <property type="entry name" value="S-adenosyl-L-methionine-dependent methyltransferases"/>
    <property type="match status" value="1"/>
</dbReference>
<dbReference type="InterPro" id="IPR050390">
    <property type="entry name" value="C5-Methyltransferase"/>
</dbReference>
<keyword evidence="3" id="KW-1090">Inhibition of host innate immune response by virus</keyword>
<name>A0A8S5SJ31_9CAUD</name>
<keyword evidence="2 8" id="KW-0489">Methyltransferase</keyword>
<evidence type="ECO:0000256" key="6">
    <source>
        <dbReference type="ARBA" id="ARBA00023280"/>
    </source>
</evidence>
<dbReference type="GO" id="GO:0052170">
    <property type="term" value="P:symbiont-mediated suppression of host innate immune response"/>
    <property type="evidence" value="ECO:0007669"/>
    <property type="project" value="UniProtKB-KW"/>
</dbReference>
<evidence type="ECO:0000256" key="8">
    <source>
        <dbReference type="PROSITE-ProRule" id="PRU01016"/>
    </source>
</evidence>
<evidence type="ECO:0000256" key="3">
    <source>
        <dbReference type="ARBA" id="ARBA00022632"/>
    </source>
</evidence>
<keyword evidence="3" id="KW-0945">Host-virus interaction</keyword>
<proteinExistence type="inferred from homology"/>
<dbReference type="InterPro" id="IPR001525">
    <property type="entry name" value="C5_MeTfrase"/>
</dbReference>
<feature type="active site" evidence="8">
    <location>
        <position position="75"/>
    </location>
</feature>
<dbReference type="GO" id="GO:0032259">
    <property type="term" value="P:methylation"/>
    <property type="evidence" value="ECO:0007669"/>
    <property type="project" value="UniProtKB-KW"/>
</dbReference>
<dbReference type="EMBL" id="BK032600">
    <property type="protein sequence ID" value="DAF50679.1"/>
    <property type="molecule type" value="Genomic_DNA"/>
</dbReference>
<accession>A0A8S5SJ31</accession>
<reference evidence="9" key="1">
    <citation type="journal article" date="2021" name="Proc. Natl. Acad. Sci. U.S.A.">
        <title>A Catalog of Tens of Thousands of Viruses from Human Metagenomes Reveals Hidden Associations with Chronic Diseases.</title>
        <authorList>
            <person name="Tisza M.J."/>
            <person name="Buck C.B."/>
        </authorList>
    </citation>
    <scope>NUCLEOTIDE SEQUENCE</scope>
    <source>
        <strain evidence="9">Ct04y17</strain>
    </source>
</reference>
<keyword evidence="5 8" id="KW-0949">S-adenosyl-L-methionine</keyword>
<evidence type="ECO:0000256" key="1">
    <source>
        <dbReference type="ARBA" id="ARBA00011975"/>
    </source>
</evidence>
<organism evidence="9">
    <name type="scientific">Myoviridae sp. ct04y17</name>
    <dbReference type="NCBI Taxonomy" id="2827652"/>
    <lineage>
        <taxon>Viruses</taxon>
        <taxon>Duplodnaviria</taxon>
        <taxon>Heunggongvirae</taxon>
        <taxon>Uroviricota</taxon>
        <taxon>Caudoviricetes</taxon>
    </lineage>
</organism>
<dbReference type="GO" id="GO:0099018">
    <property type="term" value="P:symbiont-mediated evasion of host restriction-modification system"/>
    <property type="evidence" value="ECO:0007669"/>
    <property type="project" value="UniProtKB-KW"/>
</dbReference>
<evidence type="ECO:0000256" key="5">
    <source>
        <dbReference type="ARBA" id="ARBA00022691"/>
    </source>
</evidence>
<dbReference type="InterPro" id="IPR018117">
    <property type="entry name" value="C5_DNA_meth_AS"/>
</dbReference>
<evidence type="ECO:0000313" key="9">
    <source>
        <dbReference type="EMBL" id="DAF50679.1"/>
    </source>
</evidence>